<gene>
    <name evidence="2" type="ORF">SCABRO_00302</name>
</gene>
<comment type="caution">
    <text evidence="2">The sequence shown here is derived from an EMBL/GenBank/DDBJ whole genome shotgun (WGS) entry which is preliminary data.</text>
</comment>
<feature type="compositionally biased region" description="Polar residues" evidence="1">
    <location>
        <begin position="440"/>
        <end position="450"/>
    </location>
</feature>
<dbReference type="eggNOG" id="ENOG5033SHZ">
    <property type="taxonomic scope" value="Bacteria"/>
</dbReference>
<feature type="region of interest" description="Disordered" evidence="1">
    <location>
        <begin position="438"/>
        <end position="461"/>
    </location>
</feature>
<evidence type="ECO:0000313" key="2">
    <source>
        <dbReference type="EMBL" id="KHE93919.1"/>
    </source>
</evidence>
<name>A0A0B0EMU3_9BACT</name>
<accession>A0A0B0EMU3</accession>
<dbReference type="AlphaFoldDB" id="A0A0B0EMU3"/>
<reference evidence="2 3" key="1">
    <citation type="submission" date="2014-10" db="EMBL/GenBank/DDBJ databases">
        <title>Draft genome of anammox bacterium scalindua brodae, obtained using differential coverage binning of sequence data from two enrichment reactors.</title>
        <authorList>
            <person name="Speth D.R."/>
            <person name="Russ L."/>
            <person name="Kartal B."/>
            <person name="Op den Camp H.J."/>
            <person name="Dutilh B.E."/>
            <person name="Jetten M.S."/>
        </authorList>
    </citation>
    <scope>NUCLEOTIDE SEQUENCE [LARGE SCALE GENOMIC DNA]</scope>
    <source>
        <strain evidence="2">RU1</strain>
    </source>
</reference>
<dbReference type="EMBL" id="JRYO01000028">
    <property type="protein sequence ID" value="KHE93919.1"/>
    <property type="molecule type" value="Genomic_DNA"/>
</dbReference>
<sequence length="850" mass="97668">MKAKTKAKIKAKSIAAKTSDSTNHYYKLLEKKFHSSDIVRSQIAEIKERVKDAVIEEPLRSLSVSFKGEVIGSSFEKTLKIISKHFFRKGKIDNYRTVEESGVVEANITATQTEVEELIQLLMKRHLVLHCKTGLPKGASNMLIIDEAEQNLLNGFTPDDISCNYVTTAETCEKYTGRLDGYLIYNGLPLTTKALGSELRLNEIVTSNKVFTSTGLKEVFLHLHFIVLVIILDLEQHYFKYRIFKEQEDDLKMIEDNIDNLGLFTELFDHLTNEGNPLLFNNELFMDVLKLEHVVEKGNWKVLPAYDSYVYSATDRLNAHFKFLEEYDLFQGCSQSVVSLIEKLDLKLSSHSFASQSEQDELSSGYQELKQFSSISSNSLLKNDYLELLSAFRKLMVYLDSMSVQKATKQEDVQKSPRLPEKPSRGLMATIKERAKALLASSTESPQEPVSSDEETLTTEQEGDVRTLLLQVKEGFRKISKLKTDSGMDAHLEARKNVPYLTNLSDALDQLKKLIKDINKNKDVQEQFNDLFNRKNKFVILSNKLTKMVKFKTKQEEKKVRDILTDLQELLLDKPFIEKNYERFLDDVNYLEDFVNSKGVSSMKQIDAVLSLAQEMNKDRTFNKLLNIKTGIQNVIEKKKRIRGVSTFKNDREFISFSLSELDGFLDELIVFNKKLKATTYYGQQSNFEKIEKEFDKLIVEVNDIEDRITSRKRSDNNTIFKESEPSVDYSKSSMLNKRNLEKTIISAQYQISQLFEFIETVKDFLGQDSFVHSGVSTSSLFDQITYLLSNTDVKLLDFTSLTEDMYNGSIKTIFQYQVGETYNEPKKGDIDSLMKKIEKRATVKTYKSK</sequence>
<evidence type="ECO:0000256" key="1">
    <source>
        <dbReference type="SAM" id="MobiDB-lite"/>
    </source>
</evidence>
<dbReference type="Proteomes" id="UP000030652">
    <property type="component" value="Unassembled WGS sequence"/>
</dbReference>
<proteinExistence type="predicted"/>
<organism evidence="2 3">
    <name type="scientific">Candidatus Scalindua brodae</name>
    <dbReference type="NCBI Taxonomy" id="237368"/>
    <lineage>
        <taxon>Bacteria</taxon>
        <taxon>Pseudomonadati</taxon>
        <taxon>Planctomycetota</taxon>
        <taxon>Candidatus Brocadiia</taxon>
        <taxon>Candidatus Brocadiales</taxon>
        <taxon>Candidatus Scalinduaceae</taxon>
        <taxon>Candidatus Scalindua</taxon>
    </lineage>
</organism>
<evidence type="ECO:0000313" key="3">
    <source>
        <dbReference type="Proteomes" id="UP000030652"/>
    </source>
</evidence>
<dbReference type="PATRIC" id="fig|237368.3.peg.330"/>
<protein>
    <submittedName>
        <fullName evidence="2">Uncharacterized protein</fullName>
    </submittedName>
</protein>